<name>A0ABW0T0E3_9GAMM</name>
<dbReference type="RefSeq" id="WP_377328624.1">
    <property type="nucleotide sequence ID" value="NZ_JBHSNG010000019.1"/>
</dbReference>
<feature type="signal peptide" evidence="1">
    <location>
        <begin position="1"/>
        <end position="18"/>
    </location>
</feature>
<comment type="caution">
    <text evidence="2">The sequence shown here is derived from an EMBL/GenBank/DDBJ whole genome shotgun (WGS) entry which is preliminary data.</text>
</comment>
<dbReference type="Proteomes" id="UP001596111">
    <property type="component" value="Unassembled WGS sequence"/>
</dbReference>
<organism evidence="2 3">
    <name type="scientific">Rhodanobacter terrae</name>
    <dbReference type="NCBI Taxonomy" id="418647"/>
    <lineage>
        <taxon>Bacteria</taxon>
        <taxon>Pseudomonadati</taxon>
        <taxon>Pseudomonadota</taxon>
        <taxon>Gammaproteobacteria</taxon>
        <taxon>Lysobacterales</taxon>
        <taxon>Rhodanobacteraceae</taxon>
        <taxon>Rhodanobacter</taxon>
    </lineage>
</organism>
<keyword evidence="1" id="KW-0732">Signal</keyword>
<reference evidence="3" key="1">
    <citation type="journal article" date="2019" name="Int. J. Syst. Evol. Microbiol.">
        <title>The Global Catalogue of Microorganisms (GCM) 10K type strain sequencing project: providing services to taxonomists for standard genome sequencing and annotation.</title>
        <authorList>
            <consortium name="The Broad Institute Genomics Platform"/>
            <consortium name="The Broad Institute Genome Sequencing Center for Infectious Disease"/>
            <person name="Wu L."/>
            <person name="Ma J."/>
        </authorList>
    </citation>
    <scope>NUCLEOTIDE SEQUENCE [LARGE SCALE GENOMIC DNA]</scope>
    <source>
        <strain evidence="3">CGMCC 1.13587</strain>
    </source>
</reference>
<dbReference type="SUPFAM" id="SSF53474">
    <property type="entry name" value="alpha/beta-Hydrolases"/>
    <property type="match status" value="1"/>
</dbReference>
<evidence type="ECO:0000256" key="1">
    <source>
        <dbReference type="SAM" id="SignalP"/>
    </source>
</evidence>
<sequence>MIRCLLLAVMLISLPAAAADVPVAATGLQPHVVFTRDAPLAHSAELVRRLLSPLNALRVNRAAARSGQAMREQPLDPARESFVVYVPAHAPPQGYALLVFVPPWPEASIPSAWISTLDRHGMIYVSAANSGNDADVLDRRLPLALLAAQNIIRRYPIDPQRIYIGGFSGGSRVAERIALGYPDLFHGALLMAGSDPIGSAQLALPPTPLFRQFQDSTRLVYLTGQNDQFHLDMDSHSQQSLHEWCVFDVHTVPAPWSGHEVAAPAPLSRALDVLGKPAQPDADKLARCRARIDKTLDAQLQHAESLLASGRPDEARTFLDRIDAHYGGLAAPRSVDLANKIDAHH</sequence>
<accession>A0ABW0T0E3</accession>
<dbReference type="EMBL" id="JBHSNG010000019">
    <property type="protein sequence ID" value="MFC5582488.1"/>
    <property type="molecule type" value="Genomic_DNA"/>
</dbReference>
<proteinExistence type="predicted"/>
<evidence type="ECO:0000313" key="3">
    <source>
        <dbReference type="Proteomes" id="UP001596111"/>
    </source>
</evidence>
<keyword evidence="3" id="KW-1185">Reference proteome</keyword>
<evidence type="ECO:0000313" key="2">
    <source>
        <dbReference type="EMBL" id="MFC5582488.1"/>
    </source>
</evidence>
<dbReference type="InterPro" id="IPR029058">
    <property type="entry name" value="AB_hydrolase_fold"/>
</dbReference>
<dbReference type="Gene3D" id="3.40.50.1820">
    <property type="entry name" value="alpha/beta hydrolase"/>
    <property type="match status" value="1"/>
</dbReference>
<feature type="chain" id="PRO_5045692649" evidence="1">
    <location>
        <begin position="19"/>
        <end position="345"/>
    </location>
</feature>
<protein>
    <submittedName>
        <fullName evidence="2">Uncharacterized protein</fullName>
    </submittedName>
</protein>
<gene>
    <name evidence="2" type="ORF">ACFPPB_15310</name>
</gene>